<dbReference type="InterPro" id="IPR048447">
    <property type="entry name" value="DUF1980_C"/>
</dbReference>
<reference evidence="3 4" key="1">
    <citation type="submission" date="2021-06" db="EMBL/GenBank/DDBJ databases">
        <authorList>
            <person name="Sun Q."/>
            <person name="Li D."/>
        </authorList>
    </citation>
    <scope>NUCLEOTIDE SEQUENCE [LARGE SCALE GENOMIC DNA]</scope>
    <source>
        <strain evidence="3 4">MSJ-40</strain>
    </source>
</reference>
<evidence type="ECO:0000313" key="4">
    <source>
        <dbReference type="Proteomes" id="UP000749471"/>
    </source>
</evidence>
<dbReference type="NCBIfam" id="TIGR03943">
    <property type="entry name" value="TIGR03943 family putative permease subunit"/>
    <property type="match status" value="1"/>
</dbReference>
<gene>
    <name evidence="3" type="ORF">KQI42_11240</name>
</gene>
<feature type="transmembrane region" description="Helical" evidence="1">
    <location>
        <begin position="43"/>
        <end position="64"/>
    </location>
</feature>
<evidence type="ECO:0000259" key="2">
    <source>
        <dbReference type="Pfam" id="PF21537"/>
    </source>
</evidence>
<dbReference type="InterPro" id="IPR052955">
    <property type="entry name" value="UPF0703_membrane_permease"/>
</dbReference>
<organism evidence="3 4">
    <name type="scientific">Tissierella simiarum</name>
    <dbReference type="NCBI Taxonomy" id="2841534"/>
    <lineage>
        <taxon>Bacteria</taxon>
        <taxon>Bacillati</taxon>
        <taxon>Bacillota</taxon>
        <taxon>Tissierellia</taxon>
        <taxon>Tissierellales</taxon>
        <taxon>Tissierellaceae</taxon>
        <taxon>Tissierella</taxon>
    </lineage>
</organism>
<evidence type="ECO:0000313" key="3">
    <source>
        <dbReference type="EMBL" id="MBU5438589.1"/>
    </source>
</evidence>
<dbReference type="Proteomes" id="UP000749471">
    <property type="component" value="Unassembled WGS sequence"/>
</dbReference>
<name>A0ABS6E751_9FIRM</name>
<dbReference type="PANTHER" id="PTHR40047:SF1">
    <property type="entry name" value="UPF0703 PROTEIN YCGQ"/>
    <property type="match status" value="1"/>
</dbReference>
<feature type="transmembrane region" description="Helical" evidence="1">
    <location>
        <begin position="76"/>
        <end position="93"/>
    </location>
</feature>
<dbReference type="Pfam" id="PF21537">
    <property type="entry name" value="DUF1980_C"/>
    <property type="match status" value="1"/>
</dbReference>
<feature type="domain" description="DUF1980" evidence="2">
    <location>
        <begin position="152"/>
        <end position="276"/>
    </location>
</feature>
<dbReference type="PANTHER" id="PTHR40047">
    <property type="entry name" value="UPF0703 PROTEIN YCGQ"/>
    <property type="match status" value="1"/>
</dbReference>
<proteinExistence type="predicted"/>
<keyword evidence="4" id="KW-1185">Reference proteome</keyword>
<keyword evidence="1" id="KW-1133">Transmembrane helix</keyword>
<accession>A0ABS6E751</accession>
<dbReference type="RefSeq" id="WP_216519815.1">
    <property type="nucleotide sequence ID" value="NZ_JAHLPM010000009.1"/>
</dbReference>
<evidence type="ECO:0000256" key="1">
    <source>
        <dbReference type="SAM" id="Phobius"/>
    </source>
</evidence>
<feature type="transmembrane region" description="Helical" evidence="1">
    <location>
        <begin position="7"/>
        <end position="31"/>
    </location>
</feature>
<comment type="caution">
    <text evidence="3">The sequence shown here is derived from an EMBL/GenBank/DDBJ whole genome shotgun (WGS) entry which is preliminary data.</text>
</comment>
<dbReference type="EMBL" id="JAHLPM010000009">
    <property type="protein sequence ID" value="MBU5438589.1"/>
    <property type="molecule type" value="Genomic_DNA"/>
</dbReference>
<keyword evidence="1" id="KW-0812">Transmembrane</keyword>
<protein>
    <submittedName>
        <fullName evidence="3">TIGR03943 family protein</fullName>
    </submittedName>
</protein>
<dbReference type="InterPro" id="IPR015402">
    <property type="entry name" value="DUF1980"/>
</dbReference>
<keyword evidence="1" id="KW-0472">Membrane</keyword>
<sequence length="277" mass="32432">MRSKKRYGINIEVIFRLIFLLGFTTFFYVVIKNRTVQYYVHPRIIPYMKFGIFSFILMSLFFIEELFKTRRKNTRLVNYIFFFIPLFTSFISPPKSINPASISLNNINKNNISSNSFVKDSNIGSEENDDIISDLPSDKSVFYNNIANDKKDQLVLQGNVIVIDDDNFIPWLDELYMNMIEYEGEEIEMIGFVLKDSEFKQNEFVIARLMMVCCAADTQAVGFLCNYDKASELKGDSWIKVKGFLKTIELNKEKIPIIEIKDIENIDKPENEFIYPY</sequence>